<dbReference type="Gene3D" id="3.30.70.270">
    <property type="match status" value="1"/>
</dbReference>
<dbReference type="Pfam" id="PF00817">
    <property type="entry name" value="IMS"/>
    <property type="match status" value="1"/>
</dbReference>
<organism evidence="5 6">
    <name type="scientific">Brachybacterium phenoliresistens</name>
    <dbReference type="NCBI Taxonomy" id="396014"/>
    <lineage>
        <taxon>Bacteria</taxon>
        <taxon>Bacillati</taxon>
        <taxon>Actinomycetota</taxon>
        <taxon>Actinomycetes</taxon>
        <taxon>Micrococcales</taxon>
        <taxon>Dermabacteraceae</taxon>
        <taxon>Brachybacterium</taxon>
    </lineage>
</organism>
<keyword evidence="2" id="KW-0227">DNA damage</keyword>
<sequence>MAAGTMPAQALLPPGEEVPAATRTAAVLVPRWSLLAALDRRDDAQDAPAVILLERHRVVHADAAAAAAGVAVGMRRRSAQAACPDALVLETDREHEAGLFELVSAAVDTVAAGVDVLRPGVVLMAARGPARHQGGEERLAERILDAVADLTGWEAQVGIADGPFAALLAARAGRIVRPGRSAEYLAPHDIAALREAPVGPGWGHRDRPAAVGSGRLDLAEVIDLLTRLGVRTLGELAALPATSVQDRFGPDVAQLHLLARGGESTPPAMHHPEQPVEVLRVLDPPLVRSDQAAFAARPMAEELHGMLVARGLICTRLRIIGRTEQGEEMERTWRHDGELTPADVVDRVRWQCDGWLTRARLGRGETGAITQLLLQPLQLMPAGEGAAALWGSAGEAAQRAGRAFARAQGLAGEGAVLVPAPVGGRLLADQVRLVPWRAEKPASRPGPWPGSLPRPLPATVFRTPPPVLLEDARGEAVVVTARGLLSEAPALLRVPAEGAQGLVARGLRAGSRHRVLGHGAPVLLDERWWRPDGRRAARLQLVIGEEDAAGGDHIALLALSREGRWEVEGIYD</sequence>
<evidence type="ECO:0000256" key="1">
    <source>
        <dbReference type="ARBA" id="ARBA00010945"/>
    </source>
</evidence>
<comment type="function">
    <text evidence="3">Poorly processive, error-prone DNA polymerase involved in untargeted mutagenesis. Copies undamaged DNA at stalled replication forks, which arise in vivo from mismatched or misaligned primer ends. These misaligned primers can be extended by PolIV. Exhibits no 3'-5' exonuclease (proofreading) activity. May be involved in translesional synthesis, in conjunction with the beta clamp from PolIII.</text>
</comment>
<accession>Z9JY49</accession>
<dbReference type="PANTHER" id="PTHR35369">
    <property type="entry name" value="BLR3025 PROTEIN-RELATED"/>
    <property type="match status" value="1"/>
</dbReference>
<dbReference type="Gene3D" id="3.40.1170.60">
    <property type="match status" value="1"/>
</dbReference>
<dbReference type="InterPro" id="IPR043502">
    <property type="entry name" value="DNA/RNA_pol_sf"/>
</dbReference>
<dbReference type="InterPro" id="IPR050356">
    <property type="entry name" value="SulA_CellDiv_inhibitor"/>
</dbReference>
<dbReference type="eggNOG" id="COG0389">
    <property type="taxonomic scope" value="Bacteria"/>
</dbReference>
<dbReference type="Proteomes" id="UP000023067">
    <property type="component" value="Unassembled WGS sequence"/>
</dbReference>
<dbReference type="HOGENOM" id="CLU_026357_0_0_11"/>
<dbReference type="PATRIC" id="fig|396014.3.peg.370"/>
<dbReference type="AlphaFoldDB" id="Z9JY49"/>
<evidence type="ECO:0000313" key="6">
    <source>
        <dbReference type="Proteomes" id="UP000023067"/>
    </source>
</evidence>
<gene>
    <name evidence="5" type="ORF">BF93_06905</name>
</gene>
<dbReference type="InterPro" id="IPR001126">
    <property type="entry name" value="UmuC"/>
</dbReference>
<reference evidence="5 6" key="1">
    <citation type="submission" date="2014-02" db="EMBL/GenBank/DDBJ databases">
        <title>Genome sequence of Brachybacterium phenoliresistens strain W13A50.</title>
        <authorList>
            <person name="Wang X."/>
        </authorList>
    </citation>
    <scope>NUCLEOTIDE SEQUENCE [LARGE SCALE GENOMIC DNA]</scope>
    <source>
        <strain evidence="5 6">W13A50</strain>
    </source>
</reference>
<evidence type="ECO:0000256" key="3">
    <source>
        <dbReference type="ARBA" id="ARBA00025589"/>
    </source>
</evidence>
<dbReference type="Gene3D" id="1.10.150.20">
    <property type="entry name" value="5' to 3' exonuclease, C-terminal subdomain"/>
    <property type="match status" value="1"/>
</dbReference>
<dbReference type="PANTHER" id="PTHR35369:SF2">
    <property type="entry name" value="BLR3025 PROTEIN"/>
    <property type="match status" value="1"/>
</dbReference>
<dbReference type="STRING" id="396014.BF93_06905"/>
<evidence type="ECO:0000256" key="2">
    <source>
        <dbReference type="ARBA" id="ARBA00022763"/>
    </source>
</evidence>
<dbReference type="EMBL" id="JDYK01000002">
    <property type="protein sequence ID" value="EWS82746.1"/>
    <property type="molecule type" value="Genomic_DNA"/>
</dbReference>
<protein>
    <submittedName>
        <fullName evidence="5">DNA repair protein</fullName>
    </submittedName>
</protein>
<comment type="caution">
    <text evidence="5">The sequence shown here is derived from an EMBL/GenBank/DDBJ whole genome shotgun (WGS) entry which is preliminary data.</text>
</comment>
<feature type="domain" description="UmuC" evidence="4">
    <location>
        <begin position="44"/>
        <end position="170"/>
    </location>
</feature>
<evidence type="ECO:0000259" key="4">
    <source>
        <dbReference type="Pfam" id="PF00817"/>
    </source>
</evidence>
<dbReference type="RefSeq" id="WP_051486400.1">
    <property type="nucleotide sequence ID" value="NZ_BAAAOW010000001.1"/>
</dbReference>
<dbReference type="GO" id="GO:0006281">
    <property type="term" value="P:DNA repair"/>
    <property type="evidence" value="ECO:0007669"/>
    <property type="project" value="InterPro"/>
</dbReference>
<comment type="similarity">
    <text evidence="1">Belongs to the DNA polymerase type-Y family.</text>
</comment>
<evidence type="ECO:0000313" key="5">
    <source>
        <dbReference type="EMBL" id="EWS82746.1"/>
    </source>
</evidence>
<proteinExistence type="inferred from homology"/>
<dbReference type="SUPFAM" id="SSF56672">
    <property type="entry name" value="DNA/RNA polymerases"/>
    <property type="match status" value="1"/>
</dbReference>
<dbReference type="InterPro" id="IPR043128">
    <property type="entry name" value="Rev_trsase/Diguanyl_cyclase"/>
</dbReference>
<keyword evidence="6" id="KW-1185">Reference proteome</keyword>
<name>Z9JY49_9MICO</name>